<dbReference type="OrthoDB" id="9804695at2"/>
<dbReference type="AlphaFoldDB" id="A0A347VPF2"/>
<dbReference type="Pfam" id="PF13380">
    <property type="entry name" value="CoA_binding_2"/>
    <property type="match status" value="1"/>
</dbReference>
<reference evidence="3" key="3">
    <citation type="submission" date="2018-04" db="EMBL/GenBank/DDBJ databases">
        <authorList>
            <person name="Sheh A."/>
            <person name="Shen Z."/>
            <person name="Mannion A.J."/>
            <person name="Fox J.G."/>
        </authorList>
    </citation>
    <scope>NUCLEOTIDE SEQUENCE</scope>
    <source>
        <strain evidence="3">MIT 97-6194</strain>
    </source>
</reference>
<keyword evidence="4" id="KW-1185">Reference proteome</keyword>
<evidence type="ECO:0000313" key="5">
    <source>
        <dbReference type="Proteomes" id="UP000477070"/>
    </source>
</evidence>
<dbReference type="Proteomes" id="UP000029714">
    <property type="component" value="Unassembled WGS sequence"/>
</dbReference>
<dbReference type="SUPFAM" id="SSF51735">
    <property type="entry name" value="NAD(P)-binding Rossmann-fold domains"/>
    <property type="match status" value="1"/>
</dbReference>
<dbReference type="EMBL" id="JRMP02000005">
    <property type="protein sequence ID" value="TLD94760.1"/>
    <property type="molecule type" value="Genomic_DNA"/>
</dbReference>
<sequence length="141" mass="16222">MNKKIKNLFLNNEIKNIAVVGFSPDSTKDSHKVGMYLFNHGFNVFAIYPKGKSIGKVPIFHTLSTLLESKQIDCVVVFRKSQYCIDIAKEILKSKHKIRIFWMQLGIENNHAKEILESNNILVVENKCIMIELKSLKDIEN</sequence>
<evidence type="ECO:0000313" key="4">
    <source>
        <dbReference type="Proteomes" id="UP000029714"/>
    </source>
</evidence>
<proteinExistence type="predicted"/>
<evidence type="ECO:0000313" key="2">
    <source>
        <dbReference type="EMBL" id="MWV70589.1"/>
    </source>
</evidence>
<dbReference type="PANTHER" id="PTHR33303">
    <property type="entry name" value="CYTOPLASMIC PROTEIN-RELATED"/>
    <property type="match status" value="1"/>
</dbReference>
<organism evidence="3 4">
    <name type="scientific">Helicobacter saguini</name>
    <dbReference type="NCBI Taxonomy" id="1548018"/>
    <lineage>
        <taxon>Bacteria</taxon>
        <taxon>Pseudomonadati</taxon>
        <taxon>Campylobacterota</taxon>
        <taxon>Epsilonproteobacteria</taxon>
        <taxon>Campylobacterales</taxon>
        <taxon>Helicobacteraceae</taxon>
        <taxon>Helicobacter</taxon>
    </lineage>
</organism>
<reference evidence="2 5" key="4">
    <citation type="submission" date="2019-12" db="EMBL/GenBank/DDBJ databases">
        <title>Multi-Generational Helicobacter saguini Isolates.</title>
        <authorList>
            <person name="Mannion A."/>
            <person name="Shen Z."/>
            <person name="Fox J.G."/>
        </authorList>
    </citation>
    <scope>NUCLEOTIDE SEQUENCE [LARGE SCALE GENOMIC DNA]</scope>
    <source>
        <strain evidence="2">16-048</strain>
        <strain evidence="5">16-048 (F4)</strain>
    </source>
</reference>
<name>A0A347VPF2_9HELI</name>
<accession>A0A347VPF2</accession>
<dbReference type="PANTHER" id="PTHR33303:SF2">
    <property type="entry name" value="COA-BINDING DOMAIN-CONTAINING PROTEIN"/>
    <property type="match status" value="1"/>
</dbReference>
<dbReference type="InterPro" id="IPR003781">
    <property type="entry name" value="CoA-bd"/>
</dbReference>
<comment type="caution">
    <text evidence="3">The sequence shown here is derived from an EMBL/GenBank/DDBJ whole genome shotgun (WGS) entry which is preliminary data.</text>
</comment>
<dbReference type="STRING" id="1548018.LS64_07220"/>
<reference evidence="3 4" key="1">
    <citation type="journal article" date="2014" name="Genome Announc.">
        <title>Draft genome sequences of eight enterohepatic helicobacter species isolated from both laboratory and wild rodents.</title>
        <authorList>
            <person name="Sheh A."/>
            <person name="Shen Z."/>
            <person name="Fox J.G."/>
        </authorList>
    </citation>
    <scope>NUCLEOTIDE SEQUENCE [LARGE SCALE GENOMIC DNA]</scope>
    <source>
        <strain evidence="3 4">MIT 97-6194</strain>
    </source>
</reference>
<dbReference type="InterPro" id="IPR036291">
    <property type="entry name" value="NAD(P)-bd_dom_sf"/>
</dbReference>
<dbReference type="Gene3D" id="3.40.50.720">
    <property type="entry name" value="NAD(P)-binding Rossmann-like Domain"/>
    <property type="match status" value="1"/>
</dbReference>
<dbReference type="SMART" id="SM00881">
    <property type="entry name" value="CoA_binding"/>
    <property type="match status" value="1"/>
</dbReference>
<dbReference type="RefSeq" id="WP_034571873.1">
    <property type="nucleotide sequence ID" value="NZ_JRMP02000005.1"/>
</dbReference>
<protein>
    <submittedName>
        <fullName evidence="3">CoA-binding protein</fullName>
    </submittedName>
</protein>
<evidence type="ECO:0000259" key="1">
    <source>
        <dbReference type="SMART" id="SM00881"/>
    </source>
</evidence>
<dbReference type="EMBL" id="QBIU01000002">
    <property type="protein sequence ID" value="MWV70589.1"/>
    <property type="molecule type" value="Genomic_DNA"/>
</dbReference>
<evidence type="ECO:0000313" key="3">
    <source>
        <dbReference type="EMBL" id="TLD94760.1"/>
    </source>
</evidence>
<reference evidence="3 4" key="2">
    <citation type="journal article" date="2016" name="Infect. Immun.">
        <title>Helicobacter saguini, a Novel Helicobacter Isolated from Cotton-Top Tamarins with Ulcerative Colitis, Has Proinflammatory Properties and Induces Typhlocolitis and Dysplasia in Gnotobiotic IL-10-/- Mice.</title>
        <authorList>
            <person name="Shen Z."/>
            <person name="Mannion A."/>
            <person name="Whary M.T."/>
            <person name="Muthupalani S."/>
            <person name="Sheh A."/>
            <person name="Feng Y."/>
            <person name="Gong G."/>
            <person name="Vandamme P."/>
            <person name="Holcombe H.R."/>
            <person name="Paster B.J."/>
            <person name="Fox J.G."/>
        </authorList>
    </citation>
    <scope>NUCLEOTIDE SEQUENCE [LARGE SCALE GENOMIC DNA]</scope>
    <source>
        <strain evidence="3 4">MIT 97-6194</strain>
    </source>
</reference>
<dbReference type="Proteomes" id="UP000477070">
    <property type="component" value="Unassembled WGS sequence"/>
</dbReference>
<feature type="domain" description="CoA-binding" evidence="1">
    <location>
        <begin position="10"/>
        <end position="107"/>
    </location>
</feature>
<gene>
    <name evidence="2" type="ORF">DCO61_11475</name>
    <name evidence="3" type="ORF">LS64_004425</name>
</gene>